<accession>A0A1B2DQ09</accession>
<proteinExistence type="predicted"/>
<evidence type="ECO:0000256" key="1">
    <source>
        <dbReference type="SAM" id="Phobius"/>
    </source>
</evidence>
<feature type="transmembrane region" description="Helical" evidence="1">
    <location>
        <begin position="35"/>
        <end position="52"/>
    </location>
</feature>
<dbReference type="RefSeq" id="WP_237163249.1">
    <property type="nucleotide sequence ID" value="NZ_CP016808.1"/>
</dbReference>
<feature type="transmembrane region" description="Helical" evidence="1">
    <location>
        <begin position="12"/>
        <end position="29"/>
    </location>
</feature>
<keyword evidence="1" id="KW-0812">Transmembrane</keyword>
<feature type="transmembrane region" description="Helical" evidence="1">
    <location>
        <begin position="64"/>
        <end position="85"/>
    </location>
</feature>
<dbReference type="EMBL" id="CP016808">
    <property type="protein sequence ID" value="ANY69795.1"/>
    <property type="molecule type" value="Genomic_DNA"/>
</dbReference>
<dbReference type="AlphaFoldDB" id="A0A1B2DQ09"/>
<gene>
    <name evidence="2" type="ORF">BBD42_27335</name>
</gene>
<keyword evidence="1" id="KW-0472">Membrane</keyword>
<name>A0A1B2DQ09_9BACL</name>
<keyword evidence="1" id="KW-1133">Transmembrane helix</keyword>
<organism evidence="2">
    <name type="scientific">Paenibacillus sp. BIHB 4019</name>
    <dbReference type="NCBI Taxonomy" id="1870819"/>
    <lineage>
        <taxon>Bacteria</taxon>
        <taxon>Bacillati</taxon>
        <taxon>Bacillota</taxon>
        <taxon>Bacilli</taxon>
        <taxon>Bacillales</taxon>
        <taxon>Paenibacillaceae</taxon>
        <taxon>Paenibacillus</taxon>
    </lineage>
</organism>
<protein>
    <submittedName>
        <fullName evidence="2">Uncharacterized protein</fullName>
    </submittedName>
</protein>
<sequence>MEEYETSRGKTWLWVLLFALGIGLLLAAFSILTGMIKYVFSLLALYLIFQFFKRVEKLWARITVIVLGLLFYFLVVLVYTAIQFINENPPPMA</sequence>
<reference evidence="2" key="1">
    <citation type="submission" date="2016-08" db="EMBL/GenBank/DDBJ databases">
        <title>Complete Genome Seqeunce of Paenibacillus sp. BIHB 4019 from tea rhizoplane.</title>
        <authorList>
            <person name="Thakur R."/>
            <person name="Swarnkar M.K."/>
            <person name="Gulati A."/>
        </authorList>
    </citation>
    <scope>NUCLEOTIDE SEQUENCE [LARGE SCALE GENOMIC DNA]</scope>
    <source>
        <strain evidence="2">BIHB4019</strain>
    </source>
</reference>
<evidence type="ECO:0000313" key="2">
    <source>
        <dbReference type="EMBL" id="ANY69795.1"/>
    </source>
</evidence>